<dbReference type="InterPro" id="IPR050833">
    <property type="entry name" value="Poly_Biosynth_Transport"/>
</dbReference>
<dbReference type="Pfam" id="PF01943">
    <property type="entry name" value="Polysacc_synt"/>
    <property type="match status" value="1"/>
</dbReference>
<evidence type="ECO:0000313" key="8">
    <source>
        <dbReference type="Proteomes" id="UP000589520"/>
    </source>
</evidence>
<protein>
    <submittedName>
        <fullName evidence="7">O-antigen/teichoic acid export membrane protein</fullName>
    </submittedName>
</protein>
<keyword evidence="8" id="KW-1185">Reference proteome</keyword>
<evidence type="ECO:0000256" key="2">
    <source>
        <dbReference type="ARBA" id="ARBA00022475"/>
    </source>
</evidence>
<keyword evidence="2" id="KW-1003">Cell membrane</keyword>
<dbReference type="Proteomes" id="UP000589520">
    <property type="component" value="Unassembled WGS sequence"/>
</dbReference>
<feature type="transmembrane region" description="Helical" evidence="6">
    <location>
        <begin position="304"/>
        <end position="327"/>
    </location>
</feature>
<feature type="transmembrane region" description="Helical" evidence="6">
    <location>
        <begin position="101"/>
        <end position="120"/>
    </location>
</feature>
<feature type="transmembrane region" description="Helical" evidence="6">
    <location>
        <begin position="28"/>
        <end position="49"/>
    </location>
</feature>
<dbReference type="PANTHER" id="PTHR30250">
    <property type="entry name" value="PST FAMILY PREDICTED COLANIC ACID TRANSPORTER"/>
    <property type="match status" value="1"/>
</dbReference>
<dbReference type="InterPro" id="IPR002797">
    <property type="entry name" value="Polysacc_synth"/>
</dbReference>
<evidence type="ECO:0000256" key="5">
    <source>
        <dbReference type="ARBA" id="ARBA00023136"/>
    </source>
</evidence>
<comment type="caution">
    <text evidence="7">The sequence shown here is derived from an EMBL/GenBank/DDBJ whole genome shotgun (WGS) entry which is preliminary data.</text>
</comment>
<evidence type="ECO:0000256" key="4">
    <source>
        <dbReference type="ARBA" id="ARBA00022989"/>
    </source>
</evidence>
<keyword evidence="5 6" id="KW-0472">Membrane</keyword>
<dbReference type="EMBL" id="JACCCW010000002">
    <property type="protein sequence ID" value="NYF80809.1"/>
    <property type="molecule type" value="Genomic_DNA"/>
</dbReference>
<evidence type="ECO:0000256" key="3">
    <source>
        <dbReference type="ARBA" id="ARBA00022692"/>
    </source>
</evidence>
<dbReference type="AlphaFoldDB" id="A0A7Y9PJ11"/>
<feature type="transmembrane region" description="Helical" evidence="6">
    <location>
        <begin position="339"/>
        <end position="360"/>
    </location>
</feature>
<sequence length="397" mass="43745">MATANLLGRGLGYISIILMARRLAVPYMGAYALLYTASMLVELIANLGLDKLLMREIAGSSSAVGKGYFRAALPIRFAMATVSWAAAWGLLMRFFRHELPVSAATAGIFLAMIFPVIATRNCEAFLTAHEKLIPIAFSQFAERMLMFAAAMLLVTDKLSFGSMMCVAPLAALVRMIMIAVSTRKEWMPNEAPVHPNVRKLVREGLELFLTEVLALVYFRSDVFVMAKMRGLADTGIYQIAYKIFDVCLSLFAGFLQAAFPRMARNNTKEMLRTHLLTGSLLLSVPAIGVILLRHPILDVFHKQYVTGSTALVWLMLTVPLVYINSTLANATIVARRVRLLGAIALLLVVMNVSLDIALIPRWGINAAAFVTFFCEVFSTVVLAPLLLRTMTKVRDTA</sequence>
<evidence type="ECO:0000256" key="6">
    <source>
        <dbReference type="SAM" id="Phobius"/>
    </source>
</evidence>
<evidence type="ECO:0000313" key="7">
    <source>
        <dbReference type="EMBL" id="NYF80809.1"/>
    </source>
</evidence>
<keyword evidence="4 6" id="KW-1133">Transmembrane helix</keyword>
<proteinExistence type="predicted"/>
<dbReference type="GO" id="GO:0005886">
    <property type="term" value="C:plasma membrane"/>
    <property type="evidence" value="ECO:0007669"/>
    <property type="project" value="UniProtKB-SubCell"/>
</dbReference>
<feature type="transmembrane region" description="Helical" evidence="6">
    <location>
        <begin position="75"/>
        <end position="95"/>
    </location>
</feature>
<name>A0A7Y9PJ11_9BACT</name>
<comment type="subcellular location">
    <subcellularLocation>
        <location evidence="1">Cell membrane</location>
        <topology evidence="1">Multi-pass membrane protein</topology>
    </subcellularLocation>
</comment>
<evidence type="ECO:0000256" key="1">
    <source>
        <dbReference type="ARBA" id="ARBA00004651"/>
    </source>
</evidence>
<feature type="transmembrane region" description="Helical" evidence="6">
    <location>
        <begin position="366"/>
        <end position="387"/>
    </location>
</feature>
<organism evidence="7 8">
    <name type="scientific">Granulicella arctica</name>
    <dbReference type="NCBI Taxonomy" id="940613"/>
    <lineage>
        <taxon>Bacteria</taxon>
        <taxon>Pseudomonadati</taxon>
        <taxon>Acidobacteriota</taxon>
        <taxon>Terriglobia</taxon>
        <taxon>Terriglobales</taxon>
        <taxon>Acidobacteriaceae</taxon>
        <taxon>Granulicella</taxon>
    </lineage>
</organism>
<keyword evidence="3 6" id="KW-0812">Transmembrane</keyword>
<accession>A0A7Y9PJ11</accession>
<gene>
    <name evidence="7" type="ORF">HDF17_003129</name>
</gene>
<feature type="transmembrane region" description="Helical" evidence="6">
    <location>
        <begin position="271"/>
        <end position="292"/>
    </location>
</feature>
<feature type="transmembrane region" description="Helical" evidence="6">
    <location>
        <begin position="160"/>
        <end position="180"/>
    </location>
</feature>
<reference evidence="7 8" key="1">
    <citation type="submission" date="2020-07" db="EMBL/GenBank/DDBJ databases">
        <title>Genomic Encyclopedia of Type Strains, Phase IV (KMG-V): Genome sequencing to study the core and pangenomes of soil and plant-associated prokaryotes.</title>
        <authorList>
            <person name="Whitman W."/>
        </authorList>
    </citation>
    <scope>NUCLEOTIDE SEQUENCE [LARGE SCALE GENOMIC DNA]</scope>
    <source>
        <strain evidence="7 8">X4EP2</strain>
    </source>
</reference>
<dbReference type="PANTHER" id="PTHR30250:SF11">
    <property type="entry name" value="O-ANTIGEN TRANSPORTER-RELATED"/>
    <property type="match status" value="1"/>
</dbReference>